<dbReference type="InterPro" id="IPR037019">
    <property type="entry name" value="Glyco_hydro_7_sf"/>
</dbReference>
<evidence type="ECO:0000256" key="7">
    <source>
        <dbReference type="ARBA" id="ARBA00023295"/>
    </source>
</evidence>
<dbReference type="SUPFAM" id="SSF49899">
    <property type="entry name" value="Concanavalin A-like lectins/glucanases"/>
    <property type="match status" value="1"/>
</dbReference>
<evidence type="ECO:0000313" key="13">
    <source>
        <dbReference type="Proteomes" id="UP001629113"/>
    </source>
</evidence>
<comment type="catalytic activity">
    <reaction evidence="1">
        <text>Hydrolysis of (1-&gt;4)-beta-D-glucosidic linkages in cellulose and cellotetraose, releasing cellobiose from the non-reducing ends of the chains.</text>
        <dbReference type="EC" id="3.2.1.91"/>
    </reaction>
</comment>
<feature type="chain" id="PRO_5046972695" description="Glucanase" evidence="11">
    <location>
        <begin position="20"/>
        <end position="456"/>
    </location>
</feature>
<dbReference type="Pfam" id="PF00840">
    <property type="entry name" value="Glyco_hydro_7"/>
    <property type="match status" value="1"/>
</dbReference>
<feature type="region of interest" description="Disordered" evidence="10">
    <location>
        <begin position="411"/>
        <end position="431"/>
    </location>
</feature>
<keyword evidence="4 9" id="KW-0378">Hydrolase</keyword>
<sequence length="456" mass="48023">MISAAASLALSSLFVAARAQQAGTSTPETHPPLTVSQCTASGCTTSAASIVLDANWRWLHETGGYTNCYTGNTWDESICTDGVTCAENCALEGADYTGVYGIEASGDALTLSFVTKGANTNVGSRTYLMEAGSTDTYQLLKLKNQEFTFDVDVSNLPCGLNGALYFSAMQSDGGLAKYATNKAGAEYGTGYCDAQCPRDIKFINGEANSVGWNASDNDPNAGTGEYGSCCTEMDIWEANSISTAYTPHPCSTDGQTRCSGTDCGVGDRYASLCDADGCDFNSFRMGDVDFFGPGKTVDTGKPFTVVTQFITADNTATGELSEIKRFYVQDGVTIANSESTIAGVSGNSITDEFCDAQKVAFGDENQYAAKGGLSKMGEALENGMVLVMSIWDDHAANMLWLDSQYPLEKDASEPGVSRGTCSRDSGVPEDVEAASPDASVTFSNIKWGPINSTFAA</sequence>
<evidence type="ECO:0000256" key="5">
    <source>
        <dbReference type="ARBA" id="ARBA00023001"/>
    </source>
</evidence>
<dbReference type="Gene3D" id="2.70.100.10">
    <property type="entry name" value="Glycoside hydrolase, family 7, domain"/>
    <property type="match status" value="1"/>
</dbReference>
<dbReference type="EC" id="3.2.1.-" evidence="9"/>
<evidence type="ECO:0000256" key="8">
    <source>
        <dbReference type="ARBA" id="ARBA00023326"/>
    </source>
</evidence>
<keyword evidence="13" id="KW-1185">Reference proteome</keyword>
<evidence type="ECO:0000256" key="4">
    <source>
        <dbReference type="ARBA" id="ARBA00022801"/>
    </source>
</evidence>
<keyword evidence="7 9" id="KW-0326">Glycosidase</keyword>
<evidence type="ECO:0000256" key="3">
    <source>
        <dbReference type="ARBA" id="ARBA00022729"/>
    </source>
</evidence>
<comment type="similarity">
    <text evidence="2 9">Belongs to the glycosyl hydrolase 7 (cellulase C) family.</text>
</comment>
<comment type="caution">
    <text evidence="12">The sequence shown here is derived from an EMBL/GenBank/DDBJ whole genome shotgun (WGS) entry which is preliminary data.</text>
</comment>
<keyword evidence="5 9" id="KW-0136">Cellulose degradation</keyword>
<dbReference type="PANTHER" id="PTHR33753">
    <property type="entry name" value="1,4-BETA-D-GLUCAN CELLOBIOHYDROLASE B"/>
    <property type="match status" value="1"/>
</dbReference>
<dbReference type="Proteomes" id="UP001629113">
    <property type="component" value="Unassembled WGS sequence"/>
</dbReference>
<evidence type="ECO:0000256" key="2">
    <source>
        <dbReference type="ARBA" id="ARBA00006044"/>
    </source>
</evidence>
<dbReference type="EMBL" id="JBFCZG010000005">
    <property type="protein sequence ID" value="KAL3421779.1"/>
    <property type="molecule type" value="Genomic_DNA"/>
</dbReference>
<evidence type="ECO:0000313" key="12">
    <source>
        <dbReference type="EMBL" id="KAL3421779.1"/>
    </source>
</evidence>
<dbReference type="InterPro" id="IPR013320">
    <property type="entry name" value="ConA-like_dom_sf"/>
</dbReference>
<keyword evidence="3 11" id="KW-0732">Signal</keyword>
<dbReference type="GO" id="GO:0016787">
    <property type="term" value="F:hydrolase activity"/>
    <property type="evidence" value="ECO:0007669"/>
    <property type="project" value="UniProtKB-KW"/>
</dbReference>
<keyword evidence="8 9" id="KW-0624">Polysaccharide degradation</keyword>
<evidence type="ECO:0000256" key="6">
    <source>
        <dbReference type="ARBA" id="ARBA00023277"/>
    </source>
</evidence>
<accession>A0ABR4PEM3</accession>
<gene>
    <name evidence="12" type="ORF">PVAG01_05935</name>
</gene>
<dbReference type="CDD" id="cd07999">
    <property type="entry name" value="GH7_CBH_EG"/>
    <property type="match status" value="1"/>
</dbReference>
<dbReference type="PRINTS" id="PR00734">
    <property type="entry name" value="GLHYDRLASE7"/>
</dbReference>
<evidence type="ECO:0000256" key="9">
    <source>
        <dbReference type="RuleBase" id="RU361164"/>
    </source>
</evidence>
<evidence type="ECO:0000256" key="1">
    <source>
        <dbReference type="ARBA" id="ARBA00001641"/>
    </source>
</evidence>
<feature type="signal peptide" evidence="11">
    <location>
        <begin position="1"/>
        <end position="19"/>
    </location>
</feature>
<protein>
    <recommendedName>
        <fullName evidence="9">Glucanase</fullName>
        <ecNumber evidence="9">3.2.1.-</ecNumber>
    </recommendedName>
</protein>
<organism evidence="12 13">
    <name type="scientific">Phlyctema vagabunda</name>
    <dbReference type="NCBI Taxonomy" id="108571"/>
    <lineage>
        <taxon>Eukaryota</taxon>
        <taxon>Fungi</taxon>
        <taxon>Dikarya</taxon>
        <taxon>Ascomycota</taxon>
        <taxon>Pezizomycotina</taxon>
        <taxon>Leotiomycetes</taxon>
        <taxon>Helotiales</taxon>
        <taxon>Dermateaceae</taxon>
        <taxon>Phlyctema</taxon>
    </lineage>
</organism>
<reference evidence="12 13" key="1">
    <citation type="submission" date="2024-06" db="EMBL/GenBank/DDBJ databases">
        <title>Complete genome of Phlyctema vagabunda strain 19-DSS-EL-015.</title>
        <authorList>
            <person name="Fiorenzani C."/>
        </authorList>
    </citation>
    <scope>NUCLEOTIDE SEQUENCE [LARGE SCALE GENOMIC DNA]</scope>
    <source>
        <strain evidence="12 13">19-DSS-EL-015</strain>
    </source>
</reference>
<proteinExistence type="inferred from homology"/>
<evidence type="ECO:0000256" key="11">
    <source>
        <dbReference type="SAM" id="SignalP"/>
    </source>
</evidence>
<keyword evidence="6" id="KW-0119">Carbohydrate metabolism</keyword>
<dbReference type="PANTHER" id="PTHR33753:SF2">
    <property type="entry name" value="GLYCOSIDE HYDROLASE FAMILY 7 PROTEIN"/>
    <property type="match status" value="1"/>
</dbReference>
<name>A0ABR4PEM3_9HELO</name>
<dbReference type="InterPro" id="IPR001722">
    <property type="entry name" value="Glyco_hydro_7"/>
</dbReference>
<evidence type="ECO:0000256" key="10">
    <source>
        <dbReference type="SAM" id="MobiDB-lite"/>
    </source>
</evidence>